<gene>
    <name evidence="2" type="ORF">UG56_020850</name>
</gene>
<dbReference type="Pfam" id="PF17885">
    <property type="entry name" value="Smoa_sbd"/>
    <property type="match status" value="1"/>
</dbReference>
<name>A0A1J4N032_9ACTN</name>
<accession>A0A1J4N032</accession>
<dbReference type="Proteomes" id="UP000033772">
    <property type="component" value="Unassembled WGS sequence"/>
</dbReference>
<evidence type="ECO:0000259" key="1">
    <source>
        <dbReference type="Pfam" id="PF17885"/>
    </source>
</evidence>
<dbReference type="STRING" id="1844.UG56_020850"/>
<reference evidence="2" key="1">
    <citation type="submission" date="2016-10" db="EMBL/GenBank/DDBJ databases">
        <title>Draft Genome Sequence of Nocardioides luteus Strain BAFB, an Alkane-Degrading Bacterium Isolated from JP-7 Polluted Soil.</title>
        <authorList>
            <person name="Brown L."/>
            <person name="Ruiz O.N."/>
            <person name="Gunasekera T."/>
        </authorList>
    </citation>
    <scope>NUCLEOTIDE SEQUENCE [LARGE SCALE GENOMIC DNA]</scope>
    <source>
        <strain evidence="2">BAFB</strain>
    </source>
</reference>
<dbReference type="Gene3D" id="3.50.50.60">
    <property type="entry name" value="FAD/NAD(P)-binding domain"/>
    <property type="match status" value="3"/>
</dbReference>
<feature type="domain" description="Styrene monooxygenase StyA putative substrate binding" evidence="1">
    <location>
        <begin position="146"/>
        <end position="253"/>
    </location>
</feature>
<dbReference type="Gene3D" id="6.10.250.650">
    <property type="match status" value="1"/>
</dbReference>
<comment type="caution">
    <text evidence="2">The sequence shown here is derived from an EMBL/GenBank/DDBJ whole genome shotgun (WGS) entry which is preliminary data.</text>
</comment>
<evidence type="ECO:0000313" key="2">
    <source>
        <dbReference type="EMBL" id="OIJ24883.1"/>
    </source>
</evidence>
<dbReference type="RefSeq" id="WP_045550326.1">
    <property type="nucleotide sequence ID" value="NZ_JZDQ02000032.1"/>
</dbReference>
<dbReference type="InterPro" id="IPR036188">
    <property type="entry name" value="FAD/NAD-bd_sf"/>
</dbReference>
<sequence length="417" mass="45907">MRKILIVGAGQAGMQLALSLQAEGYEVTVMSARTPDELRDGWPTSTQVMFDPALAYERAYDLNLWEDEAPRIPAVGISVSPEPGVRALKFDGPWEPYAMSVDQRLKMSTWMELFEDRGGRVIYHPVMTSDLAGLASMYDLTLIAAGKGEIVELFDRDPVRSKYVTPGRALSAIYLHGMVEPDDFPAGSMRINVAPGVGELFVISALTQFGPSRVAFVEAIPDGPFDCFWDRPRPDEHLRRLQHLMLEHMPWEGELMRDCEPTDARASLSGAFTGTIRKPYAEVADDTFVFGMGDVVVVNDPIAGQGANNAAHCAGIYTQAILERGDQPFDPEWMQATFEIFWETRAQHSTGLTDALLNPLPDHVQQVLGAATQHQAVADRFTRLFPHPEDLGPFLGDPETALAYVAEVAEADTAARA</sequence>
<dbReference type="AlphaFoldDB" id="A0A1J4N032"/>
<dbReference type="PRINTS" id="PR00420">
    <property type="entry name" value="RNGMNOXGNASE"/>
</dbReference>
<evidence type="ECO:0000313" key="3">
    <source>
        <dbReference type="Proteomes" id="UP000033772"/>
    </source>
</evidence>
<organism evidence="2 3">
    <name type="scientific">Nocardioides luteus</name>
    <dbReference type="NCBI Taxonomy" id="1844"/>
    <lineage>
        <taxon>Bacteria</taxon>
        <taxon>Bacillati</taxon>
        <taxon>Actinomycetota</taxon>
        <taxon>Actinomycetes</taxon>
        <taxon>Propionibacteriales</taxon>
        <taxon>Nocardioidaceae</taxon>
        <taxon>Nocardioides</taxon>
    </lineage>
</organism>
<dbReference type="SUPFAM" id="SSF51905">
    <property type="entry name" value="FAD/NAD(P)-binding domain"/>
    <property type="match status" value="1"/>
</dbReference>
<keyword evidence="3" id="KW-1185">Reference proteome</keyword>
<dbReference type="InterPro" id="IPR041654">
    <property type="entry name" value="StyA_sbd"/>
</dbReference>
<protein>
    <submittedName>
        <fullName evidence="2">Oxygenase</fullName>
    </submittedName>
</protein>
<dbReference type="OrthoDB" id="3414915at2"/>
<proteinExistence type="predicted"/>
<dbReference type="EMBL" id="JZDQ02000032">
    <property type="protein sequence ID" value="OIJ24883.1"/>
    <property type="molecule type" value="Genomic_DNA"/>
</dbReference>